<keyword evidence="3" id="KW-1185">Reference proteome</keyword>
<dbReference type="OrthoDB" id="3060688at2759"/>
<feature type="region of interest" description="Disordered" evidence="1">
    <location>
        <begin position="77"/>
        <end position="106"/>
    </location>
</feature>
<evidence type="ECO:0000256" key="1">
    <source>
        <dbReference type="SAM" id="MobiDB-lite"/>
    </source>
</evidence>
<protein>
    <submittedName>
        <fullName evidence="2">Uncharacterized protein</fullName>
    </submittedName>
</protein>
<comment type="caution">
    <text evidence="2">The sequence shown here is derived from an EMBL/GenBank/DDBJ whole genome shotgun (WGS) entry which is preliminary data.</text>
</comment>
<sequence length="342" mass="39906">MHGIQVWLEEEDHQPMPLTEIHRSRSEVSAVVITDPGKPFSLHWCREVGHKPLSTWCEIYMIDPNDTTELIAKSWMNESDPETQSRELDRQLEQSPQVELNTGYPIGKNRRDLDSIRLDMRRIRGEMLVECTEEQCHLNRFHRADFEMDLIDDPSEGKNPWISFIIKFQTRARQGRHTTGSSIQPDTSLSQPHSSSVRWTGKYESDDSPSLWGVEYANTTNSAKSYTRARFHDMPRVGSDNNTDILEYVSRHSTPREDVVMKSERLLHSIEEREEEENQLLAERTNNFNTLVNIREESIAYLDATLEPLREQVHQQRERIVLETQKLQRFRLQAKGKGRAPL</sequence>
<evidence type="ECO:0000313" key="3">
    <source>
        <dbReference type="Proteomes" id="UP000092993"/>
    </source>
</evidence>
<reference evidence="2 3" key="1">
    <citation type="submission" date="2016-03" db="EMBL/GenBank/DDBJ databases">
        <title>Whole genome sequencing of Grifola frondosa 9006-11.</title>
        <authorList>
            <person name="Min B."/>
            <person name="Park H."/>
            <person name="Kim J.-G."/>
            <person name="Cho H."/>
            <person name="Oh Y.-L."/>
            <person name="Kong W.-S."/>
            <person name="Choi I.-G."/>
        </authorList>
    </citation>
    <scope>NUCLEOTIDE SEQUENCE [LARGE SCALE GENOMIC DNA]</scope>
    <source>
        <strain evidence="2 3">9006-11</strain>
    </source>
</reference>
<dbReference type="EMBL" id="LUGG01000015">
    <property type="protein sequence ID" value="OBZ69897.1"/>
    <property type="molecule type" value="Genomic_DNA"/>
</dbReference>
<dbReference type="AlphaFoldDB" id="A0A1C7M0B6"/>
<feature type="compositionally biased region" description="Basic and acidic residues" evidence="1">
    <location>
        <begin position="83"/>
        <end position="92"/>
    </location>
</feature>
<evidence type="ECO:0000313" key="2">
    <source>
        <dbReference type="EMBL" id="OBZ69897.1"/>
    </source>
</evidence>
<name>A0A1C7M0B6_GRIFR</name>
<proteinExistence type="predicted"/>
<accession>A0A1C7M0B6</accession>
<feature type="region of interest" description="Disordered" evidence="1">
    <location>
        <begin position="175"/>
        <end position="202"/>
    </location>
</feature>
<feature type="compositionally biased region" description="Polar residues" evidence="1">
    <location>
        <begin position="177"/>
        <end position="198"/>
    </location>
</feature>
<gene>
    <name evidence="2" type="ORF">A0H81_10527</name>
</gene>
<dbReference type="Proteomes" id="UP000092993">
    <property type="component" value="Unassembled WGS sequence"/>
</dbReference>
<organism evidence="2 3">
    <name type="scientific">Grifola frondosa</name>
    <name type="common">Maitake</name>
    <name type="synonym">Polyporus frondosus</name>
    <dbReference type="NCBI Taxonomy" id="5627"/>
    <lineage>
        <taxon>Eukaryota</taxon>
        <taxon>Fungi</taxon>
        <taxon>Dikarya</taxon>
        <taxon>Basidiomycota</taxon>
        <taxon>Agaricomycotina</taxon>
        <taxon>Agaricomycetes</taxon>
        <taxon>Polyporales</taxon>
        <taxon>Grifolaceae</taxon>
        <taxon>Grifola</taxon>
    </lineage>
</organism>